<dbReference type="SUPFAM" id="SSF56349">
    <property type="entry name" value="DNA breaking-rejoining enzymes"/>
    <property type="match status" value="3"/>
</dbReference>
<reference evidence="2 3" key="1">
    <citation type="submission" date="2022-12" db="EMBL/GenBank/DDBJ databases">
        <title>Chromosome-level genome of Tegillarca granosa.</title>
        <authorList>
            <person name="Kim J."/>
        </authorList>
    </citation>
    <scope>NUCLEOTIDE SEQUENCE [LARGE SCALE GENOMIC DNA]</scope>
    <source>
        <strain evidence="2">Teg-2019</strain>
        <tissue evidence="2">Adductor muscle</tissue>
    </source>
</reference>
<dbReference type="Gene3D" id="1.10.443.10">
    <property type="entry name" value="Intergrase catalytic core"/>
    <property type="match status" value="3"/>
</dbReference>
<dbReference type="EMBL" id="JARBDR010000141">
    <property type="protein sequence ID" value="KAJ8320533.1"/>
    <property type="molecule type" value="Genomic_DNA"/>
</dbReference>
<proteinExistence type="predicted"/>
<accession>A0ABQ9FXV7</accession>
<name>A0ABQ9FXV7_TEGGR</name>
<keyword evidence="3" id="KW-1185">Reference proteome</keyword>
<dbReference type="PANTHER" id="PTHR21446:SF6">
    <property type="entry name" value="MITOCHONDRIAL ANTIVIRAL-SIGNALING PROTEIN"/>
    <property type="match status" value="1"/>
</dbReference>
<protein>
    <recommendedName>
        <fullName evidence="4">Tyr recombinase domain-containing protein</fullName>
    </recommendedName>
</protein>
<keyword evidence="1" id="KW-0233">DNA recombination</keyword>
<evidence type="ECO:0000256" key="1">
    <source>
        <dbReference type="ARBA" id="ARBA00023172"/>
    </source>
</evidence>
<dbReference type="InterPro" id="IPR011010">
    <property type="entry name" value="DNA_brk_join_enz"/>
</dbReference>
<organism evidence="2 3">
    <name type="scientific">Tegillarca granosa</name>
    <name type="common">Malaysian cockle</name>
    <name type="synonym">Anadara granosa</name>
    <dbReference type="NCBI Taxonomy" id="220873"/>
    <lineage>
        <taxon>Eukaryota</taxon>
        <taxon>Metazoa</taxon>
        <taxon>Spiralia</taxon>
        <taxon>Lophotrochozoa</taxon>
        <taxon>Mollusca</taxon>
        <taxon>Bivalvia</taxon>
        <taxon>Autobranchia</taxon>
        <taxon>Pteriomorphia</taxon>
        <taxon>Arcoida</taxon>
        <taxon>Arcoidea</taxon>
        <taxon>Arcidae</taxon>
        <taxon>Tegillarca</taxon>
    </lineage>
</organism>
<dbReference type="InterPro" id="IPR052787">
    <property type="entry name" value="MAVS"/>
</dbReference>
<dbReference type="InterPro" id="IPR013762">
    <property type="entry name" value="Integrase-like_cat_sf"/>
</dbReference>
<evidence type="ECO:0008006" key="4">
    <source>
        <dbReference type="Google" id="ProtNLM"/>
    </source>
</evidence>
<dbReference type="PANTHER" id="PTHR21446">
    <property type="entry name" value="DUF3504 DOMAIN-CONTAINING PROTEIN"/>
    <property type="match status" value="1"/>
</dbReference>
<sequence>MSRKDAANTKNLPTWQSNVSDIFLKESGRNSLDFETYTPVELDNKQFYVGARKTDGTLRYLHFRTLGIEKTNMDSTKDSAFTNSNQVFQAVATDLKRKGLIKVDNRPPISEQDLKKIHTDETHVFDVNTPYGLQRKGNMTIDTFQLGTDDTGRRFIYQAVDELDKNHRADYSTESVTEGRMFEVQGKAITQPPLLYSLNVLYTRVFTPTLDWTANEHALLNVDIHQSKRKDLWQRPKDSFLASDSTWYYDAVLGKNTLSELMSKISETGKLSRVYKNHSVRATSITVLVTVGISGIHISRISDHKSESSLKSYSHHVSDSKKREISDTLTNALCSAPKKNCEVESNGNSGSLCDINDIFYSGFELENVDQAVYDAELSPDPNLSTVATNFVNTIKSFQISEPRHNVDIHQSKRKDLWQRPKDSFLASDSTWYYDAVLGKNTLSELMSKISETGKLSRVYKNHSVRATSITVLVTVGISGIHISRISDHKSESSLKSYSHHVSDSKKREISDTLTNALCSAPKKNCEVESNGNSGSLCDINDIFYSGFELENVDQAVYDAELSPDPNLSTVATNFVNTIKSFQISEPRHNVDIHQSKRKDLWQRPKDSFLASDSTWYYDAVLGKNTLSELMSKISETGKLSRVYKNHSVRATSITVLVTVGISGIHISRISDHKSESSLKSYSHHVSDSKKREISDTLTNALCSAPKKNCEVESNGNSGSLCDINDIFYSGFELENVDQAVYDAELSPDPNLSTVATNFVNTIKSFQISEPRQ</sequence>
<evidence type="ECO:0000313" key="3">
    <source>
        <dbReference type="Proteomes" id="UP001217089"/>
    </source>
</evidence>
<dbReference type="Proteomes" id="UP001217089">
    <property type="component" value="Unassembled WGS sequence"/>
</dbReference>
<comment type="caution">
    <text evidence="2">The sequence shown here is derived from an EMBL/GenBank/DDBJ whole genome shotgun (WGS) entry which is preliminary data.</text>
</comment>
<evidence type="ECO:0000313" key="2">
    <source>
        <dbReference type="EMBL" id="KAJ8320533.1"/>
    </source>
</evidence>
<gene>
    <name evidence="2" type="ORF">KUTeg_002120</name>
</gene>